<keyword evidence="3 5" id="KW-1133">Transmembrane helix</keyword>
<dbReference type="GO" id="GO:0005886">
    <property type="term" value="C:plasma membrane"/>
    <property type="evidence" value="ECO:0007669"/>
    <property type="project" value="UniProtKB-SubCell"/>
</dbReference>
<comment type="caution">
    <text evidence="5">Lacks conserved residue(s) required for the propagation of feature annotation.</text>
</comment>
<organism evidence="6 7">
    <name type="scientific">Paludisphaera borealis</name>
    <dbReference type="NCBI Taxonomy" id="1387353"/>
    <lineage>
        <taxon>Bacteria</taxon>
        <taxon>Pseudomonadati</taxon>
        <taxon>Planctomycetota</taxon>
        <taxon>Planctomycetia</taxon>
        <taxon>Isosphaerales</taxon>
        <taxon>Isosphaeraceae</taxon>
        <taxon>Paludisphaera</taxon>
    </lineage>
</organism>
<evidence type="ECO:0000313" key="7">
    <source>
        <dbReference type="Proteomes" id="UP000186309"/>
    </source>
</evidence>
<accession>A0A1U7CN69</accession>
<dbReference type="KEGG" id="pbor:BSF38_01826"/>
<dbReference type="OrthoDB" id="9808365at2"/>
<keyword evidence="7" id="KW-1185">Reference proteome</keyword>
<dbReference type="GO" id="GO:0045121">
    <property type="term" value="C:membrane raft"/>
    <property type="evidence" value="ECO:0007669"/>
    <property type="project" value="UniProtKB-SubCell"/>
</dbReference>
<proteinExistence type="inferred from homology"/>
<gene>
    <name evidence="5" type="primary">floA</name>
    <name evidence="6" type="ORF">BSF38_01826</name>
</gene>
<name>A0A1U7CN69_9BACT</name>
<comment type="function">
    <text evidence="5">Found in functional membrane microdomains (FMM) that may be equivalent to eukaryotic membrane rafts FMMs are highly dynamic and increase in number as cells age. Flotillins are thought to be important factors in membrane fluidity.</text>
</comment>
<dbReference type="HAMAP" id="MF_01562">
    <property type="entry name" value="FloA"/>
    <property type="match status" value="1"/>
</dbReference>
<comment type="subcellular location">
    <subcellularLocation>
        <location evidence="5">Cell membrane</location>
        <topology evidence="5">Single-pass membrane protein</topology>
    </subcellularLocation>
    <subcellularLocation>
        <location evidence="5">Membrane raft</location>
        <topology evidence="5">Single-pass membrane protein</topology>
    </subcellularLocation>
</comment>
<keyword evidence="1 5" id="KW-1003">Cell membrane</keyword>
<evidence type="ECO:0000256" key="5">
    <source>
        <dbReference type="HAMAP-Rule" id="MF_01562"/>
    </source>
</evidence>
<evidence type="ECO:0000256" key="1">
    <source>
        <dbReference type="ARBA" id="ARBA00022475"/>
    </source>
</evidence>
<evidence type="ECO:0000256" key="4">
    <source>
        <dbReference type="ARBA" id="ARBA00023136"/>
    </source>
</evidence>
<reference evidence="7" key="1">
    <citation type="submission" date="2016-12" db="EMBL/GenBank/DDBJ databases">
        <title>Comparative genomics of four Isosphaeraceae planctomycetes: a common pool of plasmids and glycoside hydrolase genes.</title>
        <authorList>
            <person name="Ivanova A."/>
        </authorList>
    </citation>
    <scope>NUCLEOTIDE SEQUENCE [LARGE SCALE GENOMIC DNA]</scope>
    <source>
        <strain evidence="7">PX4</strain>
    </source>
</reference>
<dbReference type="RefSeq" id="WP_083712814.1">
    <property type="nucleotide sequence ID" value="NZ_CP019082.1"/>
</dbReference>
<protein>
    <recommendedName>
        <fullName evidence="5">Flotillin-like protein FloA</fullName>
    </recommendedName>
</protein>
<dbReference type="Proteomes" id="UP000186309">
    <property type="component" value="Chromosome"/>
</dbReference>
<sequence>MIFTLIAQAPPPQIPMSTLFWLGIITVGVIALLGGIFITKYFNLWIQAFLTHANVSIMDLVGMSFRKVNPNIIVRSKIMAYQAGLSEKDGLTTRSLEAHYLAGGNVPNVVRALIAANRADIPLSYKRAAAIDLAGRNVLEAVQTSVNPKVIPCPDPAQGRPTIDGVARNGIQLKVKAKVTVRTNLDRLVGGATDETIIARVGEGIVNAIGSAETHLQVLGKPDSISKRVLEKGLDAGTAYEILSIDIADIDVGDNIGANLQALQAEADTRVARAKAEERRAFAVAQEQEQMAAVQENRAKVVAAEAEIPLAIAEAFRKGNLGINEYYNLRNIQADTEMRNSIADAGNVRREASGAQQ</sequence>
<feature type="transmembrane region" description="Helical" evidence="5">
    <location>
        <begin position="20"/>
        <end position="38"/>
    </location>
</feature>
<evidence type="ECO:0000256" key="3">
    <source>
        <dbReference type="ARBA" id="ARBA00022989"/>
    </source>
</evidence>
<comment type="similarity">
    <text evidence="5">Belongs to the flotillin-like FloA family.</text>
</comment>
<dbReference type="NCBIfam" id="NF010186">
    <property type="entry name" value="PRK13665.1"/>
    <property type="match status" value="1"/>
</dbReference>
<dbReference type="EMBL" id="CP019082">
    <property type="protein sequence ID" value="APW60358.1"/>
    <property type="molecule type" value="Genomic_DNA"/>
</dbReference>
<dbReference type="STRING" id="1387353.BSF38_01826"/>
<evidence type="ECO:0000256" key="2">
    <source>
        <dbReference type="ARBA" id="ARBA00022692"/>
    </source>
</evidence>
<dbReference type="Pfam" id="PF12127">
    <property type="entry name" value="FloA"/>
    <property type="match status" value="1"/>
</dbReference>
<keyword evidence="2 5" id="KW-0812">Transmembrane</keyword>
<dbReference type="InterPro" id="IPR022853">
    <property type="entry name" value="FloA"/>
</dbReference>
<comment type="subunit">
    <text evidence="5">Homooligomerizes.</text>
</comment>
<evidence type="ECO:0000313" key="6">
    <source>
        <dbReference type="EMBL" id="APW60358.1"/>
    </source>
</evidence>
<dbReference type="AlphaFoldDB" id="A0A1U7CN69"/>
<keyword evidence="4 5" id="KW-0472">Membrane</keyword>